<reference evidence="4" key="1">
    <citation type="submission" date="2015-07" db="EMBL/GenBank/DDBJ databases">
        <title>Draft genome sequence of Acetobacterium bakii DSM 8293, a potential psychrophilic chemical producer through syngas fermentation.</title>
        <authorList>
            <person name="Song Y."/>
            <person name="Hwang S."/>
            <person name="Cho B.-K."/>
        </authorList>
    </citation>
    <scope>NUCLEOTIDE SEQUENCE [LARGE SCALE GENOMIC DNA]</scope>
    <source>
        <strain evidence="4">DSM 8239</strain>
    </source>
</reference>
<evidence type="ECO:0000313" key="4">
    <source>
        <dbReference type="Proteomes" id="UP000036873"/>
    </source>
</evidence>
<dbReference type="GO" id="GO:0042256">
    <property type="term" value="P:cytosolic ribosome assembly"/>
    <property type="evidence" value="ECO:0007669"/>
    <property type="project" value="UniProtKB-UniRule"/>
</dbReference>
<dbReference type="PANTHER" id="PTHR21043">
    <property type="entry name" value="IOJAP SUPERFAMILY ORTHOLOG"/>
    <property type="match status" value="1"/>
</dbReference>
<dbReference type="OrthoDB" id="9793681at2"/>
<dbReference type="PANTHER" id="PTHR21043:SF0">
    <property type="entry name" value="MITOCHONDRIAL ASSEMBLY OF RIBOSOMAL LARGE SUBUNIT PROTEIN 1"/>
    <property type="match status" value="1"/>
</dbReference>
<comment type="caution">
    <text evidence="3">The sequence shown here is derived from an EMBL/GenBank/DDBJ whole genome shotgun (WGS) entry which is preliminary data.</text>
</comment>
<dbReference type="AlphaFoldDB" id="A0A0L6TXI5"/>
<evidence type="ECO:0000256" key="1">
    <source>
        <dbReference type="ARBA" id="ARBA00010574"/>
    </source>
</evidence>
<keyword evidence="2" id="KW-0963">Cytoplasm</keyword>
<dbReference type="Proteomes" id="UP000036873">
    <property type="component" value="Unassembled WGS sequence"/>
</dbReference>
<comment type="similarity">
    <text evidence="1 2">Belongs to the Iojap/RsfS family.</text>
</comment>
<protein>
    <recommendedName>
        <fullName evidence="2">Ribosomal silencing factor RsfS</fullName>
    </recommendedName>
</protein>
<sequence>MIIINPEEFVKKVEGWIEDKSGIDIQSINITELSSIANYFVIASGSSDRQVKAIADNIEHEAKLLEIFPKGIEGQREGRWILLDFYDVIIHIFHEEERGLYNLEELWKDGIVSR</sequence>
<keyword evidence="2" id="KW-0678">Repressor</keyword>
<comment type="subcellular location">
    <subcellularLocation>
        <location evidence="2">Cytoplasm</location>
    </subcellularLocation>
</comment>
<keyword evidence="2" id="KW-0810">Translation regulation</keyword>
<evidence type="ECO:0000256" key="2">
    <source>
        <dbReference type="HAMAP-Rule" id="MF_01477"/>
    </source>
</evidence>
<name>A0A0L6TXI5_9FIRM</name>
<organism evidence="3 4">
    <name type="scientific">Acetobacterium bakii</name>
    <dbReference type="NCBI Taxonomy" id="52689"/>
    <lineage>
        <taxon>Bacteria</taxon>
        <taxon>Bacillati</taxon>
        <taxon>Bacillota</taxon>
        <taxon>Clostridia</taxon>
        <taxon>Eubacteriales</taxon>
        <taxon>Eubacteriaceae</taxon>
        <taxon>Acetobacterium</taxon>
    </lineage>
</organism>
<accession>A0A0L6TXI5</accession>
<evidence type="ECO:0000313" key="3">
    <source>
        <dbReference type="EMBL" id="KNZ40971.1"/>
    </source>
</evidence>
<dbReference type="InterPro" id="IPR004394">
    <property type="entry name" value="Iojap/RsfS/C7orf30"/>
</dbReference>
<keyword evidence="4" id="KW-1185">Reference proteome</keyword>
<dbReference type="EMBL" id="LGYO01000040">
    <property type="protein sequence ID" value="KNZ40971.1"/>
    <property type="molecule type" value="Genomic_DNA"/>
</dbReference>
<gene>
    <name evidence="2" type="primary">rsfS</name>
    <name evidence="3" type="ORF">AKG39_14805</name>
</gene>
<dbReference type="GO" id="GO:0043023">
    <property type="term" value="F:ribosomal large subunit binding"/>
    <property type="evidence" value="ECO:0007669"/>
    <property type="project" value="TreeGrafter"/>
</dbReference>
<dbReference type="STRING" id="52689.AKG39_14805"/>
<dbReference type="GO" id="GO:0090071">
    <property type="term" value="P:negative regulation of ribosome biogenesis"/>
    <property type="evidence" value="ECO:0007669"/>
    <property type="project" value="UniProtKB-UniRule"/>
</dbReference>
<dbReference type="SUPFAM" id="SSF81301">
    <property type="entry name" value="Nucleotidyltransferase"/>
    <property type="match status" value="1"/>
</dbReference>
<dbReference type="HAMAP" id="MF_01477">
    <property type="entry name" value="Iojap_RsfS"/>
    <property type="match status" value="1"/>
</dbReference>
<comment type="function">
    <text evidence="2">Functions as a ribosomal silencing factor. Interacts with ribosomal protein uL14 (rplN), blocking formation of intersubunit bridge B8. Prevents association of the 30S and 50S ribosomal subunits and the formation of functional ribosomes, thus repressing translation.</text>
</comment>
<proteinExistence type="inferred from homology"/>
<dbReference type="PATRIC" id="fig|52689.4.peg.2477"/>
<dbReference type="Pfam" id="PF02410">
    <property type="entry name" value="RsfS"/>
    <property type="match status" value="1"/>
</dbReference>
<comment type="subunit">
    <text evidence="2">Interacts with ribosomal protein uL14 (rplN).</text>
</comment>
<dbReference type="Gene3D" id="3.30.460.10">
    <property type="entry name" value="Beta Polymerase, domain 2"/>
    <property type="match status" value="1"/>
</dbReference>
<dbReference type="GO" id="GO:0017148">
    <property type="term" value="P:negative regulation of translation"/>
    <property type="evidence" value="ECO:0007669"/>
    <property type="project" value="UniProtKB-UniRule"/>
</dbReference>
<dbReference type="InterPro" id="IPR043519">
    <property type="entry name" value="NT_sf"/>
</dbReference>
<dbReference type="NCBIfam" id="TIGR00090">
    <property type="entry name" value="rsfS_iojap_ybeB"/>
    <property type="match status" value="1"/>
</dbReference>
<dbReference type="RefSeq" id="WP_050741179.1">
    <property type="nucleotide sequence ID" value="NZ_LGYO01000040.1"/>
</dbReference>
<dbReference type="GO" id="GO:0005737">
    <property type="term" value="C:cytoplasm"/>
    <property type="evidence" value="ECO:0007669"/>
    <property type="project" value="UniProtKB-SubCell"/>
</dbReference>